<name>A0A3P6SS17_LITSI</name>
<protein>
    <submittedName>
        <fullName evidence="2">Uncharacterized protein</fullName>
    </submittedName>
</protein>
<keyword evidence="1" id="KW-0812">Transmembrane</keyword>
<keyword evidence="3" id="KW-1185">Reference proteome</keyword>
<dbReference type="Proteomes" id="UP000277928">
    <property type="component" value="Unassembled WGS sequence"/>
</dbReference>
<accession>A0A3P6SS17</accession>
<proteinExistence type="predicted"/>
<sequence>MWQNFTTNLVMDEMIRKPSSNVTFIVFTDLMTTAIVPHSQSLTVIITSSLLIVVALSVANSAAVHARDEDNSTTVKASRYDQSGKSSYYQNYAYETMKDYFLELKRAIYVRLQKAQPNTVDDTPEFQPWIL</sequence>
<organism evidence="2 3">
    <name type="scientific">Litomosoides sigmodontis</name>
    <name type="common">Filarial nematode worm</name>
    <dbReference type="NCBI Taxonomy" id="42156"/>
    <lineage>
        <taxon>Eukaryota</taxon>
        <taxon>Metazoa</taxon>
        <taxon>Ecdysozoa</taxon>
        <taxon>Nematoda</taxon>
        <taxon>Chromadorea</taxon>
        <taxon>Rhabditida</taxon>
        <taxon>Spirurina</taxon>
        <taxon>Spiruromorpha</taxon>
        <taxon>Filarioidea</taxon>
        <taxon>Onchocercidae</taxon>
        <taxon>Litomosoides</taxon>
    </lineage>
</organism>
<feature type="transmembrane region" description="Helical" evidence="1">
    <location>
        <begin position="21"/>
        <end position="38"/>
    </location>
</feature>
<dbReference type="OrthoDB" id="10607720at2759"/>
<feature type="transmembrane region" description="Helical" evidence="1">
    <location>
        <begin position="44"/>
        <end position="66"/>
    </location>
</feature>
<evidence type="ECO:0000256" key="1">
    <source>
        <dbReference type="SAM" id="Phobius"/>
    </source>
</evidence>
<dbReference type="AlphaFoldDB" id="A0A3P6SS17"/>
<keyword evidence="1" id="KW-0472">Membrane</keyword>
<evidence type="ECO:0000313" key="2">
    <source>
        <dbReference type="EMBL" id="VDK70465.1"/>
    </source>
</evidence>
<gene>
    <name evidence="2" type="ORF">NLS_LOCUS1112</name>
</gene>
<evidence type="ECO:0000313" key="3">
    <source>
        <dbReference type="Proteomes" id="UP000277928"/>
    </source>
</evidence>
<reference evidence="2 3" key="1">
    <citation type="submission" date="2018-08" db="EMBL/GenBank/DDBJ databases">
        <authorList>
            <person name="Laetsch R D."/>
            <person name="Stevens L."/>
            <person name="Kumar S."/>
            <person name="Blaxter L. M."/>
        </authorList>
    </citation>
    <scope>NUCLEOTIDE SEQUENCE [LARGE SCALE GENOMIC DNA]</scope>
</reference>
<dbReference type="EMBL" id="UYRX01000036">
    <property type="protein sequence ID" value="VDK70465.1"/>
    <property type="molecule type" value="Genomic_DNA"/>
</dbReference>
<keyword evidence="1" id="KW-1133">Transmembrane helix</keyword>